<accession>A0A3G5AH39</accession>
<evidence type="ECO:0000313" key="1">
    <source>
        <dbReference type="EMBL" id="AYV86448.1"/>
    </source>
</evidence>
<reference evidence="1" key="1">
    <citation type="submission" date="2018-10" db="EMBL/GenBank/DDBJ databases">
        <title>Hidden diversity of soil giant viruses.</title>
        <authorList>
            <person name="Schulz F."/>
            <person name="Alteio L."/>
            <person name="Goudeau D."/>
            <person name="Ryan E.M."/>
            <person name="Malmstrom R.R."/>
            <person name="Blanchard J."/>
            <person name="Woyke T."/>
        </authorList>
    </citation>
    <scope>NUCLEOTIDE SEQUENCE</scope>
    <source>
        <strain evidence="1">SYV1</strain>
    </source>
</reference>
<proteinExistence type="predicted"/>
<dbReference type="EMBL" id="MK072507">
    <property type="protein sequence ID" value="AYV86448.1"/>
    <property type="molecule type" value="Genomic_DNA"/>
</dbReference>
<gene>
    <name evidence="1" type="ORF">Sylvanvirus1_44</name>
</gene>
<organism evidence="1">
    <name type="scientific">Sylvanvirus sp</name>
    <dbReference type="NCBI Taxonomy" id="2487774"/>
    <lineage>
        <taxon>Viruses</taxon>
    </lineage>
</organism>
<protein>
    <submittedName>
        <fullName evidence="1">Uncharacterized protein</fullName>
    </submittedName>
</protein>
<name>A0A3G5AH39_9VIRU</name>
<sequence>MPHRHFYFRKSINPKYDATYEEQDEVDSPHAILQLTQKHHHGELRESQSHKSIFLIQEASQNGERNTILSPPCVSMSMPVLLLKGQTVSRLDLYVELDTVGSAPVLSGLKYFNSLLDKKLYLWINTINTRKCRLMTLKTVHGHYKSGIYRGRIKDIRWYCIEVLDGLELTSKHKGLIQLLSTNECILGAGEIWMDHDSKHVLWNNETGSLYCAMKNNGRLLYLFENLKNGPDAPTSWKTWKATRTSLEQQIECPFLRHVITPSILYASKKGHYTCKFDRTLKQTKLPPITLSQVYELLDRQDIVHSLTPLSLNSINATI</sequence>